<dbReference type="EMBL" id="LRBV02000004">
    <property type="status" value="NOT_ANNOTATED_CDS"/>
    <property type="molecule type" value="Genomic_DNA"/>
</dbReference>
<feature type="region of interest" description="Disordered" evidence="1">
    <location>
        <begin position="113"/>
        <end position="142"/>
    </location>
</feature>
<proteinExistence type="predicted"/>
<protein>
    <recommendedName>
        <fullName evidence="4">BED-type domain-containing protein</fullName>
    </recommendedName>
</protein>
<feature type="region of interest" description="Disordered" evidence="1">
    <location>
        <begin position="1"/>
        <end position="31"/>
    </location>
</feature>
<dbReference type="Gramene" id="QL04p010805:mrna">
    <property type="protein sequence ID" value="QL04p010805:mrna"/>
    <property type="gene ID" value="QL04p010805"/>
</dbReference>
<reference evidence="2 3" key="1">
    <citation type="journal article" date="2016" name="G3 (Bethesda)">
        <title>First Draft Assembly and Annotation of the Genome of a California Endemic Oak Quercus lobata Nee (Fagaceae).</title>
        <authorList>
            <person name="Sork V.L."/>
            <person name="Fitz-Gibbon S.T."/>
            <person name="Puiu D."/>
            <person name="Crepeau M."/>
            <person name="Gugger P.F."/>
            <person name="Sherman R."/>
            <person name="Stevens K."/>
            <person name="Langley C.H."/>
            <person name="Pellegrini M."/>
            <person name="Salzberg S.L."/>
        </authorList>
    </citation>
    <scope>NUCLEOTIDE SEQUENCE [LARGE SCALE GENOMIC DNA]</scope>
    <source>
        <strain evidence="2 3">cv. SW786</strain>
    </source>
</reference>
<dbReference type="EnsemblPlants" id="QL93p1866_0077:mrna">
    <property type="protein sequence ID" value="QL93p1866_0077:mrna"/>
    <property type="gene ID" value="QL93p1866_0077"/>
</dbReference>
<dbReference type="Gramene" id="QL93p1866_0077:mrna">
    <property type="protein sequence ID" value="QL93p1866_0077:mrna"/>
    <property type="gene ID" value="QL93p1866_0077"/>
</dbReference>
<accession>A0A7N2R2F7</accession>
<evidence type="ECO:0000256" key="1">
    <source>
        <dbReference type="SAM" id="MobiDB-lite"/>
    </source>
</evidence>
<organism evidence="2 3">
    <name type="scientific">Quercus lobata</name>
    <name type="common">Valley oak</name>
    <dbReference type="NCBI Taxonomy" id="97700"/>
    <lineage>
        <taxon>Eukaryota</taxon>
        <taxon>Viridiplantae</taxon>
        <taxon>Streptophyta</taxon>
        <taxon>Embryophyta</taxon>
        <taxon>Tracheophyta</taxon>
        <taxon>Spermatophyta</taxon>
        <taxon>Magnoliopsida</taxon>
        <taxon>eudicotyledons</taxon>
        <taxon>Gunneridae</taxon>
        <taxon>Pentapetalae</taxon>
        <taxon>rosids</taxon>
        <taxon>fabids</taxon>
        <taxon>Fagales</taxon>
        <taxon>Fagaceae</taxon>
        <taxon>Quercus</taxon>
    </lineage>
</organism>
<dbReference type="Proteomes" id="UP000594261">
    <property type="component" value="Chromosome 4"/>
</dbReference>
<feature type="compositionally biased region" description="Basic and acidic residues" evidence="1">
    <location>
        <begin position="1"/>
        <end position="19"/>
    </location>
</feature>
<evidence type="ECO:0008006" key="4">
    <source>
        <dbReference type="Google" id="ProtNLM"/>
    </source>
</evidence>
<dbReference type="InParanoid" id="A0A7N2R2F7"/>
<keyword evidence="3" id="KW-1185">Reference proteome</keyword>
<reference evidence="2" key="2">
    <citation type="submission" date="2021-01" db="UniProtKB">
        <authorList>
            <consortium name="EnsemblPlants"/>
        </authorList>
    </citation>
    <scope>IDENTIFICATION</scope>
</reference>
<feature type="compositionally biased region" description="Basic and acidic residues" evidence="1">
    <location>
        <begin position="114"/>
        <end position="136"/>
    </location>
</feature>
<evidence type="ECO:0000313" key="2">
    <source>
        <dbReference type="EnsemblPlants" id="QL04p010805:mrna"/>
    </source>
</evidence>
<name>A0A7N2R2F7_QUELO</name>
<dbReference type="AlphaFoldDB" id="A0A7N2R2F7"/>
<sequence length="142" mass="16260">MESDQMIRTDMTKKGKQPDLDAQFDEVSDLPEPKKAKTELKVYKRRTSAHWRDFEMLPTKGKERPSCKCKQCGKKFIAAGAIAQYNLKRHSELCRNKLEVPLSIPVSTDLVQPHLEEVSEDKKSMEINNDEHKEDSSSNPVS</sequence>
<evidence type="ECO:0000313" key="3">
    <source>
        <dbReference type="Proteomes" id="UP000594261"/>
    </source>
</evidence>
<dbReference type="EnsemblPlants" id="QL04p010805:mrna">
    <property type="protein sequence ID" value="QL04p010805:mrna"/>
    <property type="gene ID" value="QL04p010805"/>
</dbReference>